<dbReference type="InterPro" id="IPR051157">
    <property type="entry name" value="PDH/Transketolase"/>
</dbReference>
<evidence type="ECO:0000256" key="1">
    <source>
        <dbReference type="ARBA" id="ARBA00001964"/>
    </source>
</evidence>
<evidence type="ECO:0000256" key="2">
    <source>
        <dbReference type="ARBA" id="ARBA00007131"/>
    </source>
</evidence>
<gene>
    <name evidence="5" type="ORF">HZF06_11230</name>
</gene>
<dbReference type="PANTHER" id="PTHR43825:SF1">
    <property type="entry name" value="TRANSKETOLASE-LIKE PYRIMIDINE-BINDING DOMAIN-CONTAINING PROTEIN"/>
    <property type="match status" value="1"/>
</dbReference>
<dbReference type="Pfam" id="PF02779">
    <property type="entry name" value="Transket_pyr"/>
    <property type="match status" value="1"/>
</dbReference>
<dbReference type="SUPFAM" id="SSF52518">
    <property type="entry name" value="Thiamin diphosphate-binding fold (THDP-binding)"/>
    <property type="match status" value="1"/>
</dbReference>
<dbReference type="RefSeq" id="WP_181603564.1">
    <property type="nucleotide sequence ID" value="NZ_CP059378.1"/>
</dbReference>
<reference evidence="5 6" key="1">
    <citation type="submission" date="2020-07" db="EMBL/GenBank/DDBJ databases">
        <title>Electron transfer.</title>
        <authorList>
            <person name="Huang L."/>
            <person name="Liu X."/>
            <person name="Zhou S."/>
        </authorList>
    </citation>
    <scope>NUCLEOTIDE SEQUENCE [LARGE SCALE GENOMIC DNA]</scope>
    <source>
        <strain evidence="5 6">Lx1</strain>
    </source>
</reference>
<dbReference type="InterPro" id="IPR005475">
    <property type="entry name" value="Transketolase-like_Pyr-bd"/>
</dbReference>
<dbReference type="SMART" id="SM00861">
    <property type="entry name" value="Transket_pyr"/>
    <property type="match status" value="1"/>
</dbReference>
<name>A0A7D6VUE0_9CLOT</name>
<keyword evidence="3" id="KW-0786">Thiamine pyrophosphate</keyword>
<dbReference type="Gene3D" id="3.40.50.920">
    <property type="match status" value="1"/>
</dbReference>
<dbReference type="Gene3D" id="3.40.50.970">
    <property type="match status" value="1"/>
</dbReference>
<dbReference type="SUPFAM" id="SSF52922">
    <property type="entry name" value="TK C-terminal domain-like"/>
    <property type="match status" value="1"/>
</dbReference>
<dbReference type="FunFam" id="3.40.50.970:FF:000129">
    <property type="entry name" value="Transketolase"/>
    <property type="match status" value="1"/>
</dbReference>
<evidence type="ECO:0000313" key="6">
    <source>
        <dbReference type="Proteomes" id="UP000512286"/>
    </source>
</evidence>
<dbReference type="AlphaFoldDB" id="A0A7D6VUE0"/>
<dbReference type="InterPro" id="IPR009014">
    <property type="entry name" value="Transketo_C/PFOR_II"/>
</dbReference>
<evidence type="ECO:0000256" key="3">
    <source>
        <dbReference type="ARBA" id="ARBA00023052"/>
    </source>
</evidence>
<comment type="cofactor">
    <cofactor evidence="1">
        <name>thiamine diphosphate</name>
        <dbReference type="ChEBI" id="CHEBI:58937"/>
    </cofactor>
</comment>
<evidence type="ECO:0000259" key="4">
    <source>
        <dbReference type="SMART" id="SM00861"/>
    </source>
</evidence>
<sequence>MSENIEMRKVLCNELQKLMEIDERVVVIDGDLGTAMGTSSLKEKFPDRAFNAGIAEQNMAAMAAGMSAYGFIPFICTFTAFASRRICDQICVSIAYAKRNVKIIAGDPGIAAQLNGGTHMSLDDIGILRSIPDMIIFEAVDSIQLSKALPQISNHYGPVYLRLFRKASPKIFDANYKFDLFKADILKEGKDVSIFASGIMVYEALKAYETLKAQGIEAEVINIHTIKPIDKETIISSVKKTGCAVTCENHNVIGGLKSAVAEVLIEEYPVPLRSIGTKDHHGEVGTIDFLKEKFHMKDSDIVNEVYSLLSKK</sequence>
<protein>
    <submittedName>
        <fullName evidence="5">Transketolase family protein</fullName>
    </submittedName>
</protein>
<organism evidence="5 6">
    <name type="scientific">Clostridium intestinale</name>
    <dbReference type="NCBI Taxonomy" id="36845"/>
    <lineage>
        <taxon>Bacteria</taxon>
        <taxon>Bacillati</taxon>
        <taxon>Bacillota</taxon>
        <taxon>Clostridia</taxon>
        <taxon>Eubacteriales</taxon>
        <taxon>Clostridiaceae</taxon>
        <taxon>Clostridium</taxon>
    </lineage>
</organism>
<dbReference type="PANTHER" id="PTHR43825">
    <property type="entry name" value="PYRUVATE DEHYDROGENASE E1 COMPONENT"/>
    <property type="match status" value="1"/>
</dbReference>
<feature type="domain" description="Transketolase-like pyrimidine-binding" evidence="4">
    <location>
        <begin position="5"/>
        <end position="170"/>
    </location>
</feature>
<dbReference type="InterPro" id="IPR029061">
    <property type="entry name" value="THDP-binding"/>
</dbReference>
<dbReference type="CDD" id="cd07033">
    <property type="entry name" value="TPP_PYR_DXS_TK_like"/>
    <property type="match status" value="1"/>
</dbReference>
<dbReference type="EMBL" id="CP059378">
    <property type="protein sequence ID" value="QLY82128.1"/>
    <property type="molecule type" value="Genomic_DNA"/>
</dbReference>
<dbReference type="InterPro" id="IPR033248">
    <property type="entry name" value="Transketolase_C"/>
</dbReference>
<dbReference type="Pfam" id="PF02780">
    <property type="entry name" value="Transketolase_C"/>
    <property type="match status" value="1"/>
</dbReference>
<evidence type="ECO:0000313" key="5">
    <source>
        <dbReference type="EMBL" id="QLY82128.1"/>
    </source>
</evidence>
<proteinExistence type="inferred from homology"/>
<comment type="similarity">
    <text evidence="2">Belongs to the transketolase family.</text>
</comment>
<accession>A0A7D6VUE0</accession>
<dbReference type="KEGG" id="cint:HZF06_11230"/>
<dbReference type="Proteomes" id="UP000512286">
    <property type="component" value="Chromosome"/>
</dbReference>